<gene>
    <name evidence="1" type="ORF">JOQ06_027500</name>
</gene>
<accession>A0AAD6FMY0</accession>
<organism evidence="1 2">
    <name type="scientific">Pogonophryne albipinna</name>
    <dbReference type="NCBI Taxonomy" id="1090488"/>
    <lineage>
        <taxon>Eukaryota</taxon>
        <taxon>Metazoa</taxon>
        <taxon>Chordata</taxon>
        <taxon>Craniata</taxon>
        <taxon>Vertebrata</taxon>
        <taxon>Euteleostomi</taxon>
        <taxon>Actinopterygii</taxon>
        <taxon>Neopterygii</taxon>
        <taxon>Teleostei</taxon>
        <taxon>Neoteleostei</taxon>
        <taxon>Acanthomorphata</taxon>
        <taxon>Eupercaria</taxon>
        <taxon>Perciformes</taxon>
        <taxon>Notothenioidei</taxon>
        <taxon>Pogonophryne</taxon>
    </lineage>
</organism>
<keyword evidence="2" id="KW-1185">Reference proteome</keyword>
<dbReference type="EMBL" id="JAPTMU010000007">
    <property type="protein sequence ID" value="KAJ4941213.1"/>
    <property type="molecule type" value="Genomic_DNA"/>
</dbReference>
<name>A0AAD6FMY0_9TELE</name>
<dbReference type="Proteomes" id="UP001219934">
    <property type="component" value="Unassembled WGS sequence"/>
</dbReference>
<protein>
    <submittedName>
        <fullName evidence="1">Uncharacterized protein</fullName>
    </submittedName>
</protein>
<evidence type="ECO:0000313" key="2">
    <source>
        <dbReference type="Proteomes" id="UP001219934"/>
    </source>
</evidence>
<reference evidence="1" key="1">
    <citation type="submission" date="2022-11" db="EMBL/GenBank/DDBJ databases">
        <title>Chromosome-level genome of Pogonophryne albipinna.</title>
        <authorList>
            <person name="Jo E."/>
        </authorList>
    </citation>
    <scope>NUCLEOTIDE SEQUENCE</scope>
    <source>
        <strain evidence="1">SGF0006</strain>
        <tissue evidence="1">Muscle</tissue>
    </source>
</reference>
<proteinExistence type="predicted"/>
<comment type="caution">
    <text evidence="1">The sequence shown here is derived from an EMBL/GenBank/DDBJ whole genome shotgun (WGS) entry which is preliminary data.</text>
</comment>
<dbReference type="AlphaFoldDB" id="A0AAD6FMY0"/>
<evidence type="ECO:0000313" key="1">
    <source>
        <dbReference type="EMBL" id="KAJ4941213.1"/>
    </source>
</evidence>
<sequence length="66" mass="7678">MECLQRDTRDLAGVGNGKQLFHRHVDERWGYLWNEKQGNKGDFCLQCKQQALSSLRAQYLCVLAHI</sequence>